<dbReference type="Proteomes" id="UP000191931">
    <property type="component" value="Unassembled WGS sequence"/>
</dbReference>
<evidence type="ECO:0000313" key="2">
    <source>
        <dbReference type="Proteomes" id="UP000191931"/>
    </source>
</evidence>
<dbReference type="OrthoDB" id="5432515at2"/>
<gene>
    <name evidence="1" type="ORF">MTBBW1_1430011</name>
</gene>
<dbReference type="EMBL" id="FWEV01000050">
    <property type="protein sequence ID" value="SLM28639.1"/>
    <property type="molecule type" value="Genomic_DNA"/>
</dbReference>
<keyword evidence="2" id="KW-1185">Reference proteome</keyword>
<evidence type="ECO:0000313" key="1">
    <source>
        <dbReference type="EMBL" id="SLM28639.1"/>
    </source>
</evidence>
<proteinExistence type="predicted"/>
<sequence length="111" mass="12652">MKINIDKNLVEFTPETADEKVKLEALWKTIVDCTRFNKKLVPVGQYVPSQDELARFAIEGEDALNPSKDAFPEAYANEDCRCYCQTCNKYVELKKGDRIPPCCGKLMEVLD</sequence>
<accession>A0A1W1H844</accession>
<dbReference type="AlphaFoldDB" id="A0A1W1H844"/>
<name>A0A1W1H844_9BACT</name>
<organism evidence="1 2">
    <name type="scientific">Desulfamplus magnetovallimortis</name>
    <dbReference type="NCBI Taxonomy" id="1246637"/>
    <lineage>
        <taxon>Bacteria</taxon>
        <taxon>Pseudomonadati</taxon>
        <taxon>Thermodesulfobacteriota</taxon>
        <taxon>Desulfobacteria</taxon>
        <taxon>Desulfobacterales</taxon>
        <taxon>Desulfobacteraceae</taxon>
        <taxon>Desulfamplus</taxon>
    </lineage>
</organism>
<protein>
    <submittedName>
        <fullName evidence="1">Uncharacterized protein</fullName>
    </submittedName>
</protein>
<dbReference type="RefSeq" id="WP_080805034.1">
    <property type="nucleotide sequence ID" value="NZ_LT828549.1"/>
</dbReference>
<reference evidence="1 2" key="1">
    <citation type="submission" date="2017-03" db="EMBL/GenBank/DDBJ databases">
        <authorList>
            <person name="Afonso C.L."/>
            <person name="Miller P.J."/>
            <person name="Scott M.A."/>
            <person name="Spackman E."/>
            <person name="Goraichik I."/>
            <person name="Dimitrov K.M."/>
            <person name="Suarez D.L."/>
            <person name="Swayne D.E."/>
        </authorList>
    </citation>
    <scope>NUCLEOTIDE SEQUENCE [LARGE SCALE GENOMIC DNA]</scope>
    <source>
        <strain evidence="1">PRJEB14757</strain>
    </source>
</reference>